<dbReference type="AlphaFoldDB" id="A0A915HG80"/>
<evidence type="ECO:0000313" key="3">
    <source>
        <dbReference type="WBParaSite" id="nRc.2.0.1.t00650-RA"/>
    </source>
</evidence>
<organism evidence="2 3">
    <name type="scientific">Romanomermis culicivorax</name>
    <name type="common">Nematode worm</name>
    <dbReference type="NCBI Taxonomy" id="13658"/>
    <lineage>
        <taxon>Eukaryota</taxon>
        <taxon>Metazoa</taxon>
        <taxon>Ecdysozoa</taxon>
        <taxon>Nematoda</taxon>
        <taxon>Enoplea</taxon>
        <taxon>Dorylaimia</taxon>
        <taxon>Mermithida</taxon>
        <taxon>Mermithoidea</taxon>
        <taxon>Mermithidae</taxon>
        <taxon>Romanomermis</taxon>
    </lineage>
</organism>
<feature type="region of interest" description="Disordered" evidence="1">
    <location>
        <begin position="107"/>
        <end position="126"/>
    </location>
</feature>
<dbReference type="Proteomes" id="UP000887565">
    <property type="component" value="Unplaced"/>
</dbReference>
<dbReference type="WBParaSite" id="nRc.2.0.1.t00650-RA">
    <property type="protein sequence ID" value="nRc.2.0.1.t00650-RA"/>
    <property type="gene ID" value="nRc.2.0.1.g00650"/>
</dbReference>
<protein>
    <submittedName>
        <fullName evidence="3">Uncharacterized protein</fullName>
    </submittedName>
</protein>
<accession>A0A915HG80</accession>
<evidence type="ECO:0000313" key="2">
    <source>
        <dbReference type="Proteomes" id="UP000887565"/>
    </source>
</evidence>
<sequence length="217" mass="24992">MKMILPPTIVTTKILSHNGPVHGVNIPHYCRRRIEHQRRNRLRLLRQQRLQRRHQDRQEETYVSIIPKITTTIDTIDDIAYGIDALETPAVGHRALLASLVHRRGQEDEREACQASSNPPSSSDAATLRGRANVIFDDWMATVDRLMERAPTATVTSSDNNGTSSSTLHSILSIDRRSTRRRVAEMIERDRLNEINVTKVYTIKFCPRFYFILCKIY</sequence>
<proteinExistence type="predicted"/>
<reference evidence="3" key="1">
    <citation type="submission" date="2022-11" db="UniProtKB">
        <authorList>
            <consortium name="WormBaseParasite"/>
        </authorList>
    </citation>
    <scope>IDENTIFICATION</scope>
</reference>
<keyword evidence="2" id="KW-1185">Reference proteome</keyword>
<name>A0A915HG80_ROMCU</name>
<evidence type="ECO:0000256" key="1">
    <source>
        <dbReference type="SAM" id="MobiDB-lite"/>
    </source>
</evidence>